<protein>
    <recommendedName>
        <fullName evidence="2">ERF family protein</fullName>
    </recommendedName>
</protein>
<dbReference type="InterPro" id="IPR007499">
    <property type="entry name" value="ERF_bacteria_virus"/>
</dbReference>
<name>A0A0F9J2V4_9ZZZZ</name>
<comment type="caution">
    <text evidence="1">The sequence shown here is derived from an EMBL/GenBank/DDBJ whole genome shotgun (WGS) entry which is preliminary data.</text>
</comment>
<gene>
    <name evidence="1" type="ORF">LCGC14_1581430</name>
</gene>
<proteinExistence type="predicted"/>
<accession>A0A0F9J2V4</accession>
<reference evidence="1" key="1">
    <citation type="journal article" date="2015" name="Nature">
        <title>Complex archaea that bridge the gap between prokaryotes and eukaryotes.</title>
        <authorList>
            <person name="Spang A."/>
            <person name="Saw J.H."/>
            <person name="Jorgensen S.L."/>
            <person name="Zaremba-Niedzwiedzka K."/>
            <person name="Martijn J."/>
            <person name="Lind A.E."/>
            <person name="van Eijk R."/>
            <person name="Schleper C."/>
            <person name="Guy L."/>
            <person name="Ettema T.J."/>
        </authorList>
    </citation>
    <scope>NUCLEOTIDE SEQUENCE</scope>
</reference>
<sequence>MTKEIDKEDPRNWEKPPGIIYQQLANVMKDVKAIEKAQQSGGVNFKFRGIDDIYNSLHDIMAKHEVFCAPGITNSVRGSYQTSKGTTMQQVTTTATYRYYATDGSYVDTEGIGEGADVSDKATSKSLAMAHKYNLVQMFLIKTDDKDDVEAHDIEGEGTKTIAEVTADINKCTSIKHLQNIYAKYADVFKGEDLTTLIRAKDVKKGELQ</sequence>
<evidence type="ECO:0008006" key="2">
    <source>
        <dbReference type="Google" id="ProtNLM"/>
    </source>
</evidence>
<dbReference type="Pfam" id="PF04404">
    <property type="entry name" value="ERF"/>
    <property type="match status" value="1"/>
</dbReference>
<organism evidence="1">
    <name type="scientific">marine sediment metagenome</name>
    <dbReference type="NCBI Taxonomy" id="412755"/>
    <lineage>
        <taxon>unclassified sequences</taxon>
        <taxon>metagenomes</taxon>
        <taxon>ecological metagenomes</taxon>
    </lineage>
</organism>
<dbReference type="AlphaFoldDB" id="A0A0F9J2V4"/>
<evidence type="ECO:0000313" key="1">
    <source>
        <dbReference type="EMBL" id="KKM26764.1"/>
    </source>
</evidence>
<dbReference type="EMBL" id="LAZR01012453">
    <property type="protein sequence ID" value="KKM26764.1"/>
    <property type="molecule type" value="Genomic_DNA"/>
</dbReference>